<evidence type="ECO:0000313" key="2">
    <source>
        <dbReference type="EMBL" id="KAF2560167.1"/>
    </source>
</evidence>
<protein>
    <submittedName>
        <fullName evidence="2">Uncharacterized protein</fullName>
    </submittedName>
</protein>
<comment type="caution">
    <text evidence="2">The sequence shown here is derived from an EMBL/GenBank/DDBJ whole genome shotgun (WGS) entry which is preliminary data.</text>
</comment>
<reference evidence="2" key="1">
    <citation type="submission" date="2019-12" db="EMBL/GenBank/DDBJ databases">
        <title>Genome sequencing and annotation of Brassica cretica.</title>
        <authorList>
            <person name="Studholme D.J."/>
            <person name="Sarris P.F."/>
        </authorList>
    </citation>
    <scope>NUCLEOTIDE SEQUENCE</scope>
    <source>
        <strain evidence="2">PFS-001/15</strain>
        <tissue evidence="2">Leaf</tissue>
    </source>
</reference>
<dbReference type="Proteomes" id="UP000712281">
    <property type="component" value="Unassembled WGS sequence"/>
</dbReference>
<dbReference type="AlphaFoldDB" id="A0A8S9HT66"/>
<proteinExistence type="predicted"/>
<accession>A0A8S9HT66</accession>
<evidence type="ECO:0000256" key="1">
    <source>
        <dbReference type="SAM" id="MobiDB-lite"/>
    </source>
</evidence>
<sequence length="121" mass="14086">MYGDPTSCCFLSHRIRRFVEEERVKEREMRRLSSVNCHYCLLPSPPQSRYHESSDVFKSHSGFVTSSTTKLLCIVYLPVTRTNSKHRERAREIEREREVTSVVTSGGGGDYGEDGDRRRWI</sequence>
<organism evidence="2 3">
    <name type="scientific">Brassica cretica</name>
    <name type="common">Mustard</name>
    <dbReference type="NCBI Taxonomy" id="69181"/>
    <lineage>
        <taxon>Eukaryota</taxon>
        <taxon>Viridiplantae</taxon>
        <taxon>Streptophyta</taxon>
        <taxon>Embryophyta</taxon>
        <taxon>Tracheophyta</taxon>
        <taxon>Spermatophyta</taxon>
        <taxon>Magnoliopsida</taxon>
        <taxon>eudicotyledons</taxon>
        <taxon>Gunneridae</taxon>
        <taxon>Pentapetalae</taxon>
        <taxon>rosids</taxon>
        <taxon>malvids</taxon>
        <taxon>Brassicales</taxon>
        <taxon>Brassicaceae</taxon>
        <taxon>Brassiceae</taxon>
        <taxon>Brassica</taxon>
    </lineage>
</organism>
<dbReference type="EMBL" id="QGKW02001940">
    <property type="protein sequence ID" value="KAF2560167.1"/>
    <property type="molecule type" value="Genomic_DNA"/>
</dbReference>
<evidence type="ECO:0000313" key="3">
    <source>
        <dbReference type="Proteomes" id="UP000712281"/>
    </source>
</evidence>
<name>A0A8S9HT66_BRACR</name>
<feature type="region of interest" description="Disordered" evidence="1">
    <location>
        <begin position="85"/>
        <end position="115"/>
    </location>
</feature>
<gene>
    <name evidence="2" type="ORF">F2Q68_00014137</name>
</gene>
<feature type="compositionally biased region" description="Basic and acidic residues" evidence="1">
    <location>
        <begin position="89"/>
        <end position="99"/>
    </location>
</feature>